<evidence type="ECO:0000313" key="3">
    <source>
        <dbReference type="Proteomes" id="UP000247536"/>
    </source>
</evidence>
<protein>
    <submittedName>
        <fullName evidence="2">Uncharacterized protein</fullName>
    </submittedName>
</protein>
<comment type="caution">
    <text evidence="2">The sequence shown here is derived from an EMBL/GenBank/DDBJ whole genome shotgun (WGS) entry which is preliminary data.</text>
</comment>
<keyword evidence="3" id="KW-1185">Reference proteome</keyword>
<accession>A0ABX5NWW2</accession>
<dbReference type="EMBL" id="QJRY01000001">
    <property type="protein sequence ID" value="PYB77585.1"/>
    <property type="molecule type" value="Genomic_DNA"/>
</dbReference>
<feature type="transmembrane region" description="Helical" evidence="1">
    <location>
        <begin position="30"/>
        <end position="50"/>
    </location>
</feature>
<dbReference type="Proteomes" id="UP000247536">
    <property type="component" value="Unassembled WGS sequence"/>
</dbReference>
<name>A0ABX5NWW2_9HYPH</name>
<reference evidence="2 3" key="1">
    <citation type="submission" date="2018-06" db="EMBL/GenBank/DDBJ databases">
        <title>Rhizobium wuzhouense sp. nov., isolated from roots of Oryza officinalis.</title>
        <authorList>
            <person name="Yuan T."/>
        </authorList>
    </citation>
    <scope>NUCLEOTIDE SEQUENCE [LARGE SCALE GENOMIC DNA]</scope>
    <source>
        <strain evidence="2 3">W44</strain>
    </source>
</reference>
<proteinExistence type="predicted"/>
<keyword evidence="1" id="KW-0472">Membrane</keyword>
<sequence>MRVGEAVKEAQNSEDKGDGMDDVIKLLEVAAWPTVTLIGLFMLGPGGYLMKFAKTLGESLSNFTVAIPELRDTALRMRSDVDTLVATARNVSTGFSEEYRGLEERIDKLSKRMSDQLFEVREVLDDLDKSKLVESQEELEKAFDGAAIDAVEDIALEPAEAQSPDDMMDSLKHEWDSLAEALKARLGNPEYFDKRQIGAMASRLSHGKRLNPITKEDAELISGLHSQYKRFIRLSGSKDEWLTPEVYRSFLAGVKTASDTLRGV</sequence>
<keyword evidence="1" id="KW-0812">Transmembrane</keyword>
<keyword evidence="1" id="KW-1133">Transmembrane helix</keyword>
<organism evidence="2 3">
    <name type="scientific">Rhizobium wuzhouense</name>
    <dbReference type="NCBI Taxonomy" id="1986026"/>
    <lineage>
        <taxon>Bacteria</taxon>
        <taxon>Pseudomonadati</taxon>
        <taxon>Pseudomonadota</taxon>
        <taxon>Alphaproteobacteria</taxon>
        <taxon>Hyphomicrobiales</taxon>
        <taxon>Rhizobiaceae</taxon>
        <taxon>Rhizobium/Agrobacterium group</taxon>
        <taxon>Rhizobium</taxon>
    </lineage>
</organism>
<gene>
    <name evidence="2" type="ORF">DMY87_04330</name>
</gene>
<evidence type="ECO:0000313" key="2">
    <source>
        <dbReference type="EMBL" id="PYB77585.1"/>
    </source>
</evidence>
<evidence type="ECO:0000256" key="1">
    <source>
        <dbReference type="SAM" id="Phobius"/>
    </source>
</evidence>